<dbReference type="InterPro" id="IPR018936">
    <property type="entry name" value="PI3/4_kinase_CS"/>
</dbReference>
<dbReference type="AlphaFoldDB" id="A0A448X8F4"/>
<dbReference type="GO" id="GO:0035005">
    <property type="term" value="F:1-phosphatidylinositol-4-phosphate 3-kinase activity"/>
    <property type="evidence" value="ECO:0007669"/>
    <property type="project" value="TreeGrafter"/>
</dbReference>
<dbReference type="SUPFAM" id="SSF56112">
    <property type="entry name" value="Protein kinase-like (PK-like)"/>
    <property type="match status" value="1"/>
</dbReference>
<dbReference type="InterPro" id="IPR011009">
    <property type="entry name" value="Kinase-like_dom_sf"/>
</dbReference>
<keyword evidence="1" id="KW-0808">Transferase</keyword>
<protein>
    <recommendedName>
        <fullName evidence="3">PI3K/PI4K catalytic domain-containing protein</fullName>
    </recommendedName>
</protein>
<dbReference type="GO" id="GO:0016303">
    <property type="term" value="F:1-phosphatidylinositol-3-kinase activity"/>
    <property type="evidence" value="ECO:0007669"/>
    <property type="project" value="TreeGrafter"/>
</dbReference>
<feature type="domain" description="PI3K/PI4K catalytic" evidence="3">
    <location>
        <begin position="18"/>
        <end position="84"/>
    </location>
</feature>
<keyword evidence="2" id="KW-0418">Kinase</keyword>
<proteinExistence type="predicted"/>
<dbReference type="PROSITE" id="PS50290">
    <property type="entry name" value="PI3_4_KINASE_3"/>
    <property type="match status" value="1"/>
</dbReference>
<gene>
    <name evidence="4" type="ORF">PXEA_LOCUS24211</name>
</gene>
<reference evidence="4" key="1">
    <citation type="submission" date="2018-11" db="EMBL/GenBank/DDBJ databases">
        <authorList>
            <consortium name="Pathogen Informatics"/>
        </authorList>
    </citation>
    <scope>NUCLEOTIDE SEQUENCE</scope>
</reference>
<keyword evidence="5" id="KW-1185">Reference proteome</keyword>
<dbReference type="PANTHER" id="PTHR10048">
    <property type="entry name" value="PHOSPHATIDYLINOSITOL KINASE"/>
    <property type="match status" value="1"/>
</dbReference>
<evidence type="ECO:0000256" key="2">
    <source>
        <dbReference type="ARBA" id="ARBA00022777"/>
    </source>
</evidence>
<dbReference type="InterPro" id="IPR000403">
    <property type="entry name" value="PI3/4_kinase_cat_dom"/>
</dbReference>
<dbReference type="PANTHER" id="PTHR10048:SF111">
    <property type="entry name" value="PHOSPHATIDYLINOSITOL 3-KINASE AGE-1"/>
    <property type="match status" value="1"/>
</dbReference>
<dbReference type="GO" id="GO:0048015">
    <property type="term" value="P:phosphatidylinositol-mediated signaling"/>
    <property type="evidence" value="ECO:0007669"/>
    <property type="project" value="TreeGrafter"/>
</dbReference>
<dbReference type="GO" id="GO:0043491">
    <property type="term" value="P:phosphatidylinositol 3-kinase/protein kinase B signal transduction"/>
    <property type="evidence" value="ECO:0007669"/>
    <property type="project" value="TreeGrafter"/>
</dbReference>
<dbReference type="GO" id="GO:0016477">
    <property type="term" value="P:cell migration"/>
    <property type="evidence" value="ECO:0007669"/>
    <property type="project" value="TreeGrafter"/>
</dbReference>
<evidence type="ECO:0000259" key="3">
    <source>
        <dbReference type="PROSITE" id="PS50290"/>
    </source>
</evidence>
<dbReference type="Gene3D" id="3.30.1010.10">
    <property type="entry name" value="Phosphatidylinositol 3-kinase Catalytic Subunit, Chain A, domain 4"/>
    <property type="match status" value="1"/>
</dbReference>
<dbReference type="GO" id="GO:0005737">
    <property type="term" value="C:cytoplasm"/>
    <property type="evidence" value="ECO:0007669"/>
    <property type="project" value="TreeGrafter"/>
</dbReference>
<accession>A0A448X8F4</accession>
<evidence type="ECO:0000256" key="1">
    <source>
        <dbReference type="ARBA" id="ARBA00022679"/>
    </source>
</evidence>
<organism evidence="4 5">
    <name type="scientific">Protopolystoma xenopodis</name>
    <dbReference type="NCBI Taxonomy" id="117903"/>
    <lineage>
        <taxon>Eukaryota</taxon>
        <taxon>Metazoa</taxon>
        <taxon>Spiralia</taxon>
        <taxon>Lophotrochozoa</taxon>
        <taxon>Platyhelminthes</taxon>
        <taxon>Monogenea</taxon>
        <taxon>Polyopisthocotylea</taxon>
        <taxon>Polystomatidea</taxon>
        <taxon>Polystomatidae</taxon>
        <taxon>Protopolystoma</taxon>
    </lineage>
</organism>
<comment type="caution">
    <text evidence="4">The sequence shown here is derived from an EMBL/GenBank/DDBJ whole genome shotgun (WGS) entry which is preliminary data.</text>
</comment>
<sequence>MECISSPLCISYPFGELNVELCDVKRSKKRPLWLVWQNRDNLSVHHHQKYNLIFKHGDDLRQDMLILQILRVSGFSDMTLFTCW</sequence>
<dbReference type="OrthoDB" id="67688at2759"/>
<evidence type="ECO:0000313" key="4">
    <source>
        <dbReference type="EMBL" id="VEL30771.1"/>
    </source>
</evidence>
<dbReference type="InterPro" id="IPR015433">
    <property type="entry name" value="PI3/4_kinase"/>
</dbReference>
<dbReference type="GO" id="GO:0005942">
    <property type="term" value="C:phosphatidylinositol 3-kinase complex"/>
    <property type="evidence" value="ECO:0007669"/>
    <property type="project" value="TreeGrafter"/>
</dbReference>
<name>A0A448X8F4_9PLAT</name>
<evidence type="ECO:0000313" key="5">
    <source>
        <dbReference type="Proteomes" id="UP000784294"/>
    </source>
</evidence>
<dbReference type="EMBL" id="CAAALY010115420">
    <property type="protein sequence ID" value="VEL30771.1"/>
    <property type="molecule type" value="Genomic_DNA"/>
</dbReference>
<dbReference type="Proteomes" id="UP000784294">
    <property type="component" value="Unassembled WGS sequence"/>
</dbReference>
<dbReference type="GO" id="GO:0005886">
    <property type="term" value="C:plasma membrane"/>
    <property type="evidence" value="ECO:0007669"/>
    <property type="project" value="TreeGrafter"/>
</dbReference>
<dbReference type="PROSITE" id="PS00915">
    <property type="entry name" value="PI3_4_KINASE_1"/>
    <property type="match status" value="1"/>
</dbReference>